<keyword evidence="7" id="KW-1185">Reference proteome</keyword>
<evidence type="ECO:0000259" key="5">
    <source>
        <dbReference type="PROSITE" id="PS01124"/>
    </source>
</evidence>
<keyword evidence="2" id="KW-0238">DNA-binding</keyword>
<dbReference type="PROSITE" id="PS01124">
    <property type="entry name" value="HTH_ARAC_FAMILY_2"/>
    <property type="match status" value="1"/>
</dbReference>
<sequence>MIAKHFDTAGLPPEDRFPFWHELTAQSYFASWASSPDADDFLASVSGLDLGDVRVQVMTMPPVDCRRTPKLVRSDDPEQYMLGLFLDGDGTIDLARESAPIRPGAFFLIDSSQPFRSRNGRSTVLSVHLPRSAVAPHVRSARGPGVRVFPAAGGVPGVLGRYLTELVRESAEYSAADRTHLAAATTSLVSAALAQWLGEREPERSRDQVLLLRIHDFIEEHLGDPGLSPRTVAERHQLSVRQLHRVFGSSGQSVAAHIRSRRLERCRFDLADPSLGARSIQAIAARWGFGSPSHFSTVFRDAYGVSPSDVREAAAFDPGTETQGPGTRTKDERRSSWSAGRTRRAFVRLHDGLPSNL</sequence>
<name>A0ABP6QHR4_9ACTN</name>
<evidence type="ECO:0000256" key="3">
    <source>
        <dbReference type="ARBA" id="ARBA00023163"/>
    </source>
</evidence>
<dbReference type="EMBL" id="BAAAUV010000018">
    <property type="protein sequence ID" value="GAA3228736.1"/>
    <property type="molecule type" value="Genomic_DNA"/>
</dbReference>
<feature type="region of interest" description="Disordered" evidence="4">
    <location>
        <begin position="316"/>
        <end position="341"/>
    </location>
</feature>
<evidence type="ECO:0000313" key="7">
    <source>
        <dbReference type="Proteomes" id="UP001501237"/>
    </source>
</evidence>
<dbReference type="InterPro" id="IPR009057">
    <property type="entry name" value="Homeodomain-like_sf"/>
</dbReference>
<dbReference type="InterPro" id="IPR050204">
    <property type="entry name" value="AraC_XylS_family_regulators"/>
</dbReference>
<dbReference type="PRINTS" id="PR00032">
    <property type="entry name" value="HTHARAC"/>
</dbReference>
<dbReference type="Pfam" id="PF12833">
    <property type="entry name" value="HTH_18"/>
    <property type="match status" value="1"/>
</dbReference>
<keyword evidence="1" id="KW-0805">Transcription regulation</keyword>
<evidence type="ECO:0000313" key="6">
    <source>
        <dbReference type="EMBL" id="GAA3228736.1"/>
    </source>
</evidence>
<evidence type="ECO:0000256" key="4">
    <source>
        <dbReference type="SAM" id="MobiDB-lite"/>
    </source>
</evidence>
<dbReference type="RefSeq" id="WP_344834621.1">
    <property type="nucleotide sequence ID" value="NZ_BAAAUV010000018.1"/>
</dbReference>
<reference evidence="7" key="1">
    <citation type="journal article" date="2019" name="Int. J. Syst. Evol. Microbiol.">
        <title>The Global Catalogue of Microorganisms (GCM) 10K type strain sequencing project: providing services to taxonomists for standard genome sequencing and annotation.</title>
        <authorList>
            <consortium name="The Broad Institute Genomics Platform"/>
            <consortium name="The Broad Institute Genome Sequencing Center for Infectious Disease"/>
            <person name="Wu L."/>
            <person name="Ma J."/>
        </authorList>
    </citation>
    <scope>NUCLEOTIDE SEQUENCE [LARGE SCALE GENOMIC DNA]</scope>
    <source>
        <strain evidence="7">JCM 9377</strain>
    </source>
</reference>
<protein>
    <submittedName>
        <fullName evidence="6">Helix-turn-helix domain-containing protein</fullName>
    </submittedName>
</protein>
<dbReference type="InterPro" id="IPR018060">
    <property type="entry name" value="HTH_AraC"/>
</dbReference>
<proteinExistence type="predicted"/>
<dbReference type="InterPro" id="IPR035418">
    <property type="entry name" value="AraC-bd_2"/>
</dbReference>
<evidence type="ECO:0000256" key="1">
    <source>
        <dbReference type="ARBA" id="ARBA00023015"/>
    </source>
</evidence>
<dbReference type="SUPFAM" id="SSF46689">
    <property type="entry name" value="Homeodomain-like"/>
    <property type="match status" value="1"/>
</dbReference>
<keyword evidence="3" id="KW-0804">Transcription</keyword>
<accession>A0ABP6QHR4</accession>
<dbReference type="PANTHER" id="PTHR46796">
    <property type="entry name" value="HTH-TYPE TRANSCRIPTIONAL ACTIVATOR RHAS-RELATED"/>
    <property type="match status" value="1"/>
</dbReference>
<dbReference type="SMART" id="SM00342">
    <property type="entry name" value="HTH_ARAC"/>
    <property type="match status" value="1"/>
</dbReference>
<dbReference type="Proteomes" id="UP001501237">
    <property type="component" value="Unassembled WGS sequence"/>
</dbReference>
<feature type="domain" description="HTH araC/xylS-type" evidence="5">
    <location>
        <begin position="212"/>
        <end position="313"/>
    </location>
</feature>
<gene>
    <name evidence="6" type="ORF">GCM10010468_58300</name>
</gene>
<dbReference type="PANTHER" id="PTHR46796:SF6">
    <property type="entry name" value="ARAC SUBFAMILY"/>
    <property type="match status" value="1"/>
</dbReference>
<dbReference type="InterPro" id="IPR020449">
    <property type="entry name" value="Tscrpt_reg_AraC-type_HTH"/>
</dbReference>
<evidence type="ECO:0000256" key="2">
    <source>
        <dbReference type="ARBA" id="ARBA00023125"/>
    </source>
</evidence>
<comment type="caution">
    <text evidence="6">The sequence shown here is derived from an EMBL/GenBank/DDBJ whole genome shotgun (WGS) entry which is preliminary data.</text>
</comment>
<organism evidence="6 7">
    <name type="scientific">Actinocorallia longicatena</name>
    <dbReference type="NCBI Taxonomy" id="111803"/>
    <lineage>
        <taxon>Bacteria</taxon>
        <taxon>Bacillati</taxon>
        <taxon>Actinomycetota</taxon>
        <taxon>Actinomycetes</taxon>
        <taxon>Streptosporangiales</taxon>
        <taxon>Thermomonosporaceae</taxon>
        <taxon>Actinocorallia</taxon>
    </lineage>
</organism>
<dbReference type="Pfam" id="PF14525">
    <property type="entry name" value="AraC_binding_2"/>
    <property type="match status" value="1"/>
</dbReference>
<dbReference type="Gene3D" id="1.10.10.60">
    <property type="entry name" value="Homeodomain-like"/>
    <property type="match status" value="1"/>
</dbReference>